<gene>
    <name evidence="2" type="ORF">PISMIDRAFT_13338</name>
</gene>
<dbReference type="AlphaFoldDB" id="A0A0C9YT89"/>
<evidence type="ECO:0000313" key="2">
    <source>
        <dbReference type="EMBL" id="KIK19911.1"/>
    </source>
</evidence>
<dbReference type="HOGENOM" id="CLU_1928439_0_0_1"/>
<name>A0A0C9YT89_9AGAM</name>
<feature type="compositionally biased region" description="Polar residues" evidence="1">
    <location>
        <begin position="1"/>
        <end position="10"/>
    </location>
</feature>
<dbReference type="Proteomes" id="UP000054018">
    <property type="component" value="Unassembled WGS sequence"/>
</dbReference>
<accession>A0A0C9YT89</accession>
<dbReference type="EMBL" id="KN833775">
    <property type="protein sequence ID" value="KIK19911.1"/>
    <property type="molecule type" value="Genomic_DNA"/>
</dbReference>
<evidence type="ECO:0000256" key="1">
    <source>
        <dbReference type="SAM" id="MobiDB-lite"/>
    </source>
</evidence>
<feature type="region of interest" description="Disordered" evidence="1">
    <location>
        <begin position="1"/>
        <end position="55"/>
    </location>
</feature>
<keyword evidence="3" id="KW-1185">Reference proteome</keyword>
<reference evidence="2 3" key="1">
    <citation type="submission" date="2014-04" db="EMBL/GenBank/DDBJ databases">
        <authorList>
            <consortium name="DOE Joint Genome Institute"/>
            <person name="Kuo A."/>
            <person name="Kohler A."/>
            <person name="Costa M.D."/>
            <person name="Nagy L.G."/>
            <person name="Floudas D."/>
            <person name="Copeland A."/>
            <person name="Barry K.W."/>
            <person name="Cichocki N."/>
            <person name="Veneault-Fourrey C."/>
            <person name="LaButti K."/>
            <person name="Lindquist E.A."/>
            <person name="Lipzen A."/>
            <person name="Lundell T."/>
            <person name="Morin E."/>
            <person name="Murat C."/>
            <person name="Sun H."/>
            <person name="Tunlid A."/>
            <person name="Henrissat B."/>
            <person name="Grigoriev I.V."/>
            <person name="Hibbett D.S."/>
            <person name="Martin F."/>
            <person name="Nordberg H.P."/>
            <person name="Cantor M.N."/>
            <person name="Hua S.X."/>
        </authorList>
    </citation>
    <scope>NUCLEOTIDE SEQUENCE [LARGE SCALE GENOMIC DNA]</scope>
    <source>
        <strain evidence="2 3">441</strain>
    </source>
</reference>
<dbReference type="OrthoDB" id="10359036at2759"/>
<evidence type="ECO:0000313" key="3">
    <source>
        <dbReference type="Proteomes" id="UP000054018"/>
    </source>
</evidence>
<organism evidence="2 3">
    <name type="scientific">Pisolithus microcarpus 441</name>
    <dbReference type="NCBI Taxonomy" id="765257"/>
    <lineage>
        <taxon>Eukaryota</taxon>
        <taxon>Fungi</taxon>
        <taxon>Dikarya</taxon>
        <taxon>Basidiomycota</taxon>
        <taxon>Agaricomycotina</taxon>
        <taxon>Agaricomycetes</taxon>
        <taxon>Agaricomycetidae</taxon>
        <taxon>Boletales</taxon>
        <taxon>Sclerodermatineae</taxon>
        <taxon>Pisolithaceae</taxon>
        <taxon>Pisolithus</taxon>
    </lineage>
</organism>
<protein>
    <submittedName>
        <fullName evidence="2">Uncharacterized protein</fullName>
    </submittedName>
</protein>
<reference evidence="3" key="2">
    <citation type="submission" date="2015-01" db="EMBL/GenBank/DDBJ databases">
        <title>Evolutionary Origins and Diversification of the Mycorrhizal Mutualists.</title>
        <authorList>
            <consortium name="DOE Joint Genome Institute"/>
            <consortium name="Mycorrhizal Genomics Consortium"/>
            <person name="Kohler A."/>
            <person name="Kuo A."/>
            <person name="Nagy L.G."/>
            <person name="Floudas D."/>
            <person name="Copeland A."/>
            <person name="Barry K.W."/>
            <person name="Cichocki N."/>
            <person name="Veneault-Fourrey C."/>
            <person name="LaButti K."/>
            <person name="Lindquist E.A."/>
            <person name="Lipzen A."/>
            <person name="Lundell T."/>
            <person name="Morin E."/>
            <person name="Murat C."/>
            <person name="Riley R."/>
            <person name="Ohm R."/>
            <person name="Sun H."/>
            <person name="Tunlid A."/>
            <person name="Henrissat B."/>
            <person name="Grigoriev I.V."/>
            <person name="Hibbett D.S."/>
            <person name="Martin F."/>
        </authorList>
    </citation>
    <scope>NUCLEOTIDE SEQUENCE [LARGE SCALE GENOMIC DNA]</scope>
    <source>
        <strain evidence="3">441</strain>
    </source>
</reference>
<sequence>MKEQQQQFSSHLELLHAKIAQTSPTAPPGQPSPSGFLGDAEGGDDLPIPPKKKQTKHCFLKDGQAVDGEVDMATYDQFLQYIHDHLLALHGIRDLKNIADAKDHVGSRRKRTRHLYESYQAASKLQQMTSD</sequence>
<proteinExistence type="predicted"/>